<proteinExistence type="predicted"/>
<evidence type="ECO:0000313" key="2">
    <source>
        <dbReference type="WBParaSite" id="TREG1_33090.1"/>
    </source>
</evidence>
<dbReference type="OrthoDB" id="26525at2759"/>
<dbReference type="PROSITE" id="PS00018">
    <property type="entry name" value="EF_HAND_1"/>
    <property type="match status" value="1"/>
</dbReference>
<keyword evidence="1" id="KW-1185">Reference proteome</keyword>
<dbReference type="Gene3D" id="1.10.238.10">
    <property type="entry name" value="EF-hand"/>
    <property type="match status" value="1"/>
</dbReference>
<dbReference type="InterPro" id="IPR001372">
    <property type="entry name" value="Dynein_light_chain_typ-1/2"/>
</dbReference>
<dbReference type="InterPro" id="IPR018247">
    <property type="entry name" value="EF_Hand_1_Ca_BS"/>
</dbReference>
<dbReference type="WBParaSite" id="TREG1_33090.1">
    <property type="protein sequence ID" value="TREG1_33090.1"/>
    <property type="gene ID" value="TREG1_33090"/>
</dbReference>
<dbReference type="Pfam" id="PF13499">
    <property type="entry name" value="EF-hand_7"/>
    <property type="match status" value="1"/>
</dbReference>
<protein>
    <submittedName>
        <fullName evidence="2">EF-hand domain-containing protein</fullName>
    </submittedName>
</protein>
<dbReference type="GO" id="GO:0007017">
    <property type="term" value="P:microtubule-based process"/>
    <property type="evidence" value="ECO:0007669"/>
    <property type="project" value="InterPro"/>
</dbReference>
<dbReference type="Pfam" id="PF01221">
    <property type="entry name" value="Dynein_light"/>
    <property type="match status" value="1"/>
</dbReference>
<dbReference type="SMART" id="SM01375">
    <property type="entry name" value="Dynein_light"/>
    <property type="match status" value="1"/>
</dbReference>
<dbReference type="Gene3D" id="3.30.740.10">
    <property type="entry name" value="Protein Inhibitor Of Neuronal Nitric Oxide Synthase"/>
    <property type="match status" value="1"/>
</dbReference>
<dbReference type="InterPro" id="IPR011992">
    <property type="entry name" value="EF-hand-dom_pair"/>
</dbReference>
<reference evidence="1" key="1">
    <citation type="submission" date="2022-06" db="EMBL/GenBank/DDBJ databases">
        <authorList>
            <person name="Berger JAMES D."/>
            <person name="Berger JAMES D."/>
        </authorList>
    </citation>
    <scope>NUCLEOTIDE SEQUENCE [LARGE SCALE GENOMIC DNA]</scope>
</reference>
<dbReference type="InterPro" id="IPR037177">
    <property type="entry name" value="DLC_sf"/>
</dbReference>
<dbReference type="CDD" id="cd21454">
    <property type="entry name" value="DLC-like_TAL"/>
    <property type="match status" value="1"/>
</dbReference>
<dbReference type="Proteomes" id="UP000050795">
    <property type="component" value="Unassembled WGS sequence"/>
</dbReference>
<organism evidence="1 2">
    <name type="scientific">Trichobilharzia regenti</name>
    <name type="common">Nasal bird schistosome</name>
    <dbReference type="NCBI Taxonomy" id="157069"/>
    <lineage>
        <taxon>Eukaryota</taxon>
        <taxon>Metazoa</taxon>
        <taxon>Spiralia</taxon>
        <taxon>Lophotrochozoa</taxon>
        <taxon>Platyhelminthes</taxon>
        <taxon>Trematoda</taxon>
        <taxon>Digenea</taxon>
        <taxon>Strigeidida</taxon>
        <taxon>Schistosomatoidea</taxon>
        <taxon>Schistosomatidae</taxon>
        <taxon>Trichobilharzia</taxon>
    </lineage>
</organism>
<sequence length="183" mass="21643">MLEEFIKAYLSICSEGDNVADREELTDYCRKKNLDMKLVEQWIEKFDVDKDDQISMEEFCRALGLSQKEMQIEKVHRTDSNAAKVPNVSSDFEIILSKLSKQAEYDITERVRELFGNTTENKDAEIKDISNKLKQYLDDTYDRVWQVVILRGSYWMNFSHEPFKSIQFKYGPYIILLWRTPKG</sequence>
<dbReference type="GO" id="GO:0030286">
    <property type="term" value="C:dynein complex"/>
    <property type="evidence" value="ECO:0007669"/>
    <property type="project" value="InterPro"/>
</dbReference>
<dbReference type="InterPro" id="IPR002048">
    <property type="entry name" value="EF_hand_dom"/>
</dbReference>
<accession>A0A183WAD1</accession>
<name>A0A183WAD1_TRIRE</name>
<dbReference type="AlphaFoldDB" id="A0A183WAD1"/>
<dbReference type="GO" id="GO:0005509">
    <property type="term" value="F:calcium ion binding"/>
    <property type="evidence" value="ECO:0007669"/>
    <property type="project" value="InterPro"/>
</dbReference>
<dbReference type="PROSITE" id="PS50222">
    <property type="entry name" value="EF_HAND_2"/>
    <property type="match status" value="1"/>
</dbReference>
<dbReference type="SUPFAM" id="SSF54648">
    <property type="entry name" value="DLC"/>
    <property type="match status" value="1"/>
</dbReference>
<reference evidence="2" key="2">
    <citation type="submission" date="2023-11" db="UniProtKB">
        <authorList>
            <consortium name="WormBaseParasite"/>
        </authorList>
    </citation>
    <scope>IDENTIFICATION</scope>
</reference>
<dbReference type="SUPFAM" id="SSF47473">
    <property type="entry name" value="EF-hand"/>
    <property type="match status" value="1"/>
</dbReference>
<evidence type="ECO:0000313" key="1">
    <source>
        <dbReference type="Proteomes" id="UP000050795"/>
    </source>
</evidence>